<dbReference type="OrthoDB" id="9803027at2"/>
<evidence type="ECO:0000313" key="5">
    <source>
        <dbReference type="EMBL" id="CUB05782.1"/>
    </source>
</evidence>
<keyword evidence="2" id="KW-0665">Pyrimidine biosynthesis</keyword>
<feature type="domain" description="Dihydroorotase catalytic" evidence="4">
    <location>
        <begin position="50"/>
        <end position="236"/>
    </location>
</feature>
<dbReference type="CDD" id="cd01317">
    <property type="entry name" value="DHOase_IIa"/>
    <property type="match status" value="1"/>
</dbReference>
<evidence type="ECO:0000259" key="3">
    <source>
        <dbReference type="Pfam" id="PF07969"/>
    </source>
</evidence>
<dbReference type="GO" id="GO:0006145">
    <property type="term" value="P:purine nucleobase catabolic process"/>
    <property type="evidence" value="ECO:0007669"/>
    <property type="project" value="TreeGrafter"/>
</dbReference>
<dbReference type="InterPro" id="IPR024403">
    <property type="entry name" value="DHOase_cat"/>
</dbReference>
<dbReference type="InterPro" id="IPR004722">
    <property type="entry name" value="DHOase"/>
</dbReference>
<keyword evidence="1" id="KW-0862">Zinc</keyword>
<dbReference type="Proteomes" id="UP000182108">
    <property type="component" value="Unassembled WGS sequence"/>
</dbReference>
<protein>
    <submittedName>
        <fullName evidence="5">Dihydroorotase</fullName>
    </submittedName>
</protein>
<dbReference type="GO" id="GO:0004151">
    <property type="term" value="F:dihydroorotase activity"/>
    <property type="evidence" value="ECO:0007669"/>
    <property type="project" value="InterPro"/>
</dbReference>
<sequence length="424" mass="44709">MRVRIRSARLVDPRRRQEELADLLIADGRIVGRGPAPDFHADHTIEAEGLVVCPGLIDTFARLREPGFEYRATLASELKAAVRGGITRVVTPPDTDPPLDEAGLVEMLRFRSEALGLAHVHPVGALTLGLKGERLSEMALLAEVGCIALGQADVPIADSLSLFRAFQYAATFDLPVWLTASDPWLAAAGCAHDGEVAARLGLPGIPACAETIALARLLELARATGVRLHVQHLSSAASLPLLAQAKASGLPVSASVSALHLACSEHDLGHFDTHTHVIPPLRSQADRAALAQAVAEGLIDVIDSNHTPVDDDAKAVPFAESEPGATGLELLLPLTLAWGRERGLDLAAALAPITERPARLLGQEDAGHLGEGAVADLCLFDPEARWQVTPESLASLGKNTPLLGQTVQGRVVATLVAGRPVFSR</sequence>
<gene>
    <name evidence="5" type="ORF">Ga0061068_102144</name>
</gene>
<dbReference type="PANTHER" id="PTHR43668:SF2">
    <property type="entry name" value="ALLANTOINASE"/>
    <property type="match status" value="1"/>
</dbReference>
<dbReference type="PANTHER" id="PTHR43668">
    <property type="entry name" value="ALLANTOINASE"/>
    <property type="match status" value="1"/>
</dbReference>
<accession>A0A0K6IR38</accession>
<dbReference type="RefSeq" id="WP_055422864.1">
    <property type="nucleotide sequence ID" value="NZ_CYHH01000002.1"/>
</dbReference>
<dbReference type="AlphaFoldDB" id="A0A0K6IR38"/>
<name>A0A0K6IR38_9PROT</name>
<evidence type="ECO:0000256" key="1">
    <source>
        <dbReference type="ARBA" id="ARBA00022833"/>
    </source>
</evidence>
<dbReference type="Gene3D" id="2.30.40.10">
    <property type="entry name" value="Urease, subunit C, domain 1"/>
    <property type="match status" value="1"/>
</dbReference>
<feature type="domain" description="Amidohydrolase 3" evidence="3">
    <location>
        <begin position="339"/>
        <end position="422"/>
    </location>
</feature>
<proteinExistence type="predicted"/>
<dbReference type="GO" id="GO:0004038">
    <property type="term" value="F:allantoinase activity"/>
    <property type="evidence" value="ECO:0007669"/>
    <property type="project" value="TreeGrafter"/>
</dbReference>
<dbReference type="InterPro" id="IPR011059">
    <property type="entry name" value="Metal-dep_hydrolase_composite"/>
</dbReference>
<keyword evidence="6" id="KW-1185">Reference proteome</keyword>
<dbReference type="InterPro" id="IPR050138">
    <property type="entry name" value="DHOase/Allantoinase_Hydrolase"/>
</dbReference>
<evidence type="ECO:0000313" key="6">
    <source>
        <dbReference type="Proteomes" id="UP000182108"/>
    </source>
</evidence>
<dbReference type="InterPro" id="IPR013108">
    <property type="entry name" value="Amidohydro_3"/>
</dbReference>
<dbReference type="InterPro" id="IPR032466">
    <property type="entry name" value="Metal_Hydrolase"/>
</dbReference>
<dbReference type="GO" id="GO:0046872">
    <property type="term" value="F:metal ion binding"/>
    <property type="evidence" value="ECO:0007669"/>
    <property type="project" value="InterPro"/>
</dbReference>
<dbReference type="EMBL" id="CYHH01000002">
    <property type="protein sequence ID" value="CUB05782.1"/>
    <property type="molecule type" value="Genomic_DNA"/>
</dbReference>
<evidence type="ECO:0000256" key="2">
    <source>
        <dbReference type="ARBA" id="ARBA00022975"/>
    </source>
</evidence>
<evidence type="ECO:0000259" key="4">
    <source>
        <dbReference type="Pfam" id="PF12890"/>
    </source>
</evidence>
<dbReference type="NCBIfam" id="NF005791">
    <property type="entry name" value="PRK07627.1"/>
    <property type="match status" value="1"/>
</dbReference>
<dbReference type="GO" id="GO:0005737">
    <property type="term" value="C:cytoplasm"/>
    <property type="evidence" value="ECO:0007669"/>
    <property type="project" value="TreeGrafter"/>
</dbReference>
<dbReference type="GO" id="GO:0006221">
    <property type="term" value="P:pyrimidine nucleotide biosynthetic process"/>
    <property type="evidence" value="ECO:0007669"/>
    <property type="project" value="UniProtKB-KW"/>
</dbReference>
<organism evidence="5 6">
    <name type="scientific">Tepidiphilus thermophilus</name>
    <dbReference type="NCBI Taxonomy" id="876478"/>
    <lineage>
        <taxon>Bacteria</taxon>
        <taxon>Pseudomonadati</taxon>
        <taxon>Pseudomonadota</taxon>
        <taxon>Hydrogenophilia</taxon>
        <taxon>Hydrogenophilales</taxon>
        <taxon>Hydrogenophilaceae</taxon>
        <taxon>Tepidiphilus</taxon>
    </lineage>
</organism>
<dbReference type="Pfam" id="PF12890">
    <property type="entry name" value="DHOase"/>
    <property type="match status" value="1"/>
</dbReference>
<dbReference type="NCBIfam" id="TIGR00857">
    <property type="entry name" value="pyrC_multi"/>
    <property type="match status" value="1"/>
</dbReference>
<reference evidence="6" key="1">
    <citation type="submission" date="2015-08" db="EMBL/GenBank/DDBJ databases">
        <authorList>
            <person name="Babu N.S."/>
            <person name="Beckwith C.J."/>
            <person name="Beseler K.G."/>
            <person name="Brison A."/>
            <person name="Carone J.V."/>
            <person name="Caskin T.P."/>
            <person name="Diamond M."/>
            <person name="Durham M.E."/>
            <person name="Foxe J.M."/>
            <person name="Go M."/>
            <person name="Henderson B.A."/>
            <person name="Jones I.B."/>
            <person name="McGettigan J.A."/>
            <person name="Micheletti S.J."/>
            <person name="Nasrallah M.E."/>
            <person name="Ortiz D."/>
            <person name="Piller C.R."/>
            <person name="Privatt S.R."/>
            <person name="Schneider S.L."/>
            <person name="Sharp S."/>
            <person name="Smith T.C."/>
            <person name="Stanton J.D."/>
            <person name="Ullery H.E."/>
            <person name="Wilson R.J."/>
            <person name="Serrano M.G."/>
            <person name="Buck G."/>
            <person name="Lee V."/>
            <person name="Wang Y."/>
            <person name="Carvalho R."/>
            <person name="Voegtly L."/>
            <person name="Shi R."/>
            <person name="Duckworth R."/>
            <person name="Johnson A."/>
            <person name="Loviza R."/>
            <person name="Walstead R."/>
            <person name="Shah Z."/>
            <person name="Kiflezghi M."/>
            <person name="Wade K."/>
            <person name="Ball S.L."/>
            <person name="Bradley K.W."/>
            <person name="Asai D.J."/>
            <person name="Bowman C.A."/>
            <person name="Russell D.A."/>
            <person name="Pope W.H."/>
            <person name="Jacobs-Sera D."/>
            <person name="Hendrix R.W."/>
            <person name="Hatfull G.F."/>
        </authorList>
    </citation>
    <scope>NUCLEOTIDE SEQUENCE [LARGE SCALE GENOMIC DNA]</scope>
    <source>
        <strain evidence="6">JCM 19170</strain>
    </source>
</reference>
<dbReference type="Pfam" id="PF07969">
    <property type="entry name" value="Amidohydro_3"/>
    <property type="match status" value="1"/>
</dbReference>
<dbReference type="Gene3D" id="3.20.20.140">
    <property type="entry name" value="Metal-dependent hydrolases"/>
    <property type="match status" value="1"/>
</dbReference>
<dbReference type="SUPFAM" id="SSF51556">
    <property type="entry name" value="Metallo-dependent hydrolases"/>
    <property type="match status" value="1"/>
</dbReference>
<dbReference type="SUPFAM" id="SSF51338">
    <property type="entry name" value="Composite domain of metallo-dependent hydrolases"/>
    <property type="match status" value="1"/>
</dbReference>